<accession>A0A9D4RP11</accession>
<evidence type="ECO:0000313" key="2">
    <source>
        <dbReference type="Proteomes" id="UP000828390"/>
    </source>
</evidence>
<name>A0A9D4RP11_DREPO</name>
<reference evidence="1" key="1">
    <citation type="journal article" date="2019" name="bioRxiv">
        <title>The Genome of the Zebra Mussel, Dreissena polymorpha: A Resource for Invasive Species Research.</title>
        <authorList>
            <person name="McCartney M.A."/>
            <person name="Auch B."/>
            <person name="Kono T."/>
            <person name="Mallez S."/>
            <person name="Zhang Y."/>
            <person name="Obille A."/>
            <person name="Becker A."/>
            <person name="Abrahante J.E."/>
            <person name="Garbe J."/>
            <person name="Badalamenti J.P."/>
            <person name="Herman A."/>
            <person name="Mangelson H."/>
            <person name="Liachko I."/>
            <person name="Sullivan S."/>
            <person name="Sone E.D."/>
            <person name="Koren S."/>
            <person name="Silverstein K.A.T."/>
            <person name="Beckman K.B."/>
            <person name="Gohl D.M."/>
        </authorList>
    </citation>
    <scope>NUCLEOTIDE SEQUENCE</scope>
    <source>
        <strain evidence="1">Duluth1</strain>
        <tissue evidence="1">Whole animal</tissue>
    </source>
</reference>
<protein>
    <submittedName>
        <fullName evidence="1">Uncharacterized protein</fullName>
    </submittedName>
</protein>
<gene>
    <name evidence="1" type="ORF">DPMN_039296</name>
</gene>
<comment type="caution">
    <text evidence="1">The sequence shown here is derived from an EMBL/GenBank/DDBJ whole genome shotgun (WGS) entry which is preliminary data.</text>
</comment>
<evidence type="ECO:0000313" key="1">
    <source>
        <dbReference type="EMBL" id="KAH3876016.1"/>
    </source>
</evidence>
<proteinExistence type="predicted"/>
<dbReference type="AlphaFoldDB" id="A0A9D4RP11"/>
<sequence>MVVLGPSPMIWLHALSSSVVVMSSSSYFSQISKSRPCTSIFEYFPVFPSQGVFRH</sequence>
<dbReference type="EMBL" id="JAIWYP010000002">
    <property type="protein sequence ID" value="KAH3876016.1"/>
    <property type="molecule type" value="Genomic_DNA"/>
</dbReference>
<dbReference type="Proteomes" id="UP000828390">
    <property type="component" value="Unassembled WGS sequence"/>
</dbReference>
<keyword evidence="2" id="KW-1185">Reference proteome</keyword>
<reference evidence="1" key="2">
    <citation type="submission" date="2020-11" db="EMBL/GenBank/DDBJ databases">
        <authorList>
            <person name="McCartney M.A."/>
            <person name="Auch B."/>
            <person name="Kono T."/>
            <person name="Mallez S."/>
            <person name="Becker A."/>
            <person name="Gohl D.M."/>
            <person name="Silverstein K.A.T."/>
            <person name="Koren S."/>
            <person name="Bechman K.B."/>
            <person name="Herman A."/>
            <person name="Abrahante J.E."/>
            <person name="Garbe J."/>
        </authorList>
    </citation>
    <scope>NUCLEOTIDE SEQUENCE</scope>
    <source>
        <strain evidence="1">Duluth1</strain>
        <tissue evidence="1">Whole animal</tissue>
    </source>
</reference>
<organism evidence="1 2">
    <name type="scientific">Dreissena polymorpha</name>
    <name type="common">Zebra mussel</name>
    <name type="synonym">Mytilus polymorpha</name>
    <dbReference type="NCBI Taxonomy" id="45954"/>
    <lineage>
        <taxon>Eukaryota</taxon>
        <taxon>Metazoa</taxon>
        <taxon>Spiralia</taxon>
        <taxon>Lophotrochozoa</taxon>
        <taxon>Mollusca</taxon>
        <taxon>Bivalvia</taxon>
        <taxon>Autobranchia</taxon>
        <taxon>Heteroconchia</taxon>
        <taxon>Euheterodonta</taxon>
        <taxon>Imparidentia</taxon>
        <taxon>Neoheterodontei</taxon>
        <taxon>Myida</taxon>
        <taxon>Dreissenoidea</taxon>
        <taxon>Dreissenidae</taxon>
        <taxon>Dreissena</taxon>
    </lineage>
</organism>